<gene>
    <name evidence="3" type="ORF">SLNWT_1213</name>
</gene>
<dbReference type="KEGG" id="sals:SLNWT_1213"/>
<dbReference type="AlphaFoldDB" id="A0A0B5EJB5"/>
<evidence type="ECO:0000256" key="2">
    <source>
        <dbReference type="SAM" id="Phobius"/>
    </source>
</evidence>
<dbReference type="Proteomes" id="UP000031523">
    <property type="component" value="Chromosome"/>
</dbReference>
<accession>A0A0B5EJB5</accession>
<reference evidence="3 4" key="1">
    <citation type="submission" date="2015-01" db="EMBL/GenBank/DDBJ databases">
        <title>Enhanced salinomycin production by adjusting the supply of polyketide extender units in Streptomyce albus DSM 41398.</title>
        <authorList>
            <person name="Lu C."/>
        </authorList>
    </citation>
    <scope>NUCLEOTIDE SEQUENCE [LARGE SCALE GENOMIC DNA]</scope>
    <source>
        <strain evidence="4">ATCC 21838 / DSM 41398 / FERM P-419 / JCM 4703 / NBRC 107858</strain>
    </source>
</reference>
<evidence type="ECO:0000313" key="4">
    <source>
        <dbReference type="Proteomes" id="UP000031523"/>
    </source>
</evidence>
<protein>
    <submittedName>
        <fullName evidence="3">Uncharacterized protein</fullName>
    </submittedName>
</protein>
<keyword evidence="4" id="KW-1185">Reference proteome</keyword>
<dbReference type="EMBL" id="CP010519">
    <property type="protein sequence ID" value="AJE81589.1"/>
    <property type="molecule type" value="Genomic_DNA"/>
</dbReference>
<feature type="transmembrane region" description="Helical" evidence="2">
    <location>
        <begin position="34"/>
        <end position="52"/>
    </location>
</feature>
<proteinExistence type="predicted"/>
<organism evidence="3 4">
    <name type="scientific">Streptomyces albus (strain ATCC 21838 / DSM 41398 / FERM P-419 / JCM 4703 / NBRC 107858)</name>
    <dbReference type="NCBI Taxonomy" id="1081613"/>
    <lineage>
        <taxon>Bacteria</taxon>
        <taxon>Bacillati</taxon>
        <taxon>Actinomycetota</taxon>
        <taxon>Actinomycetes</taxon>
        <taxon>Kitasatosporales</taxon>
        <taxon>Streptomycetaceae</taxon>
        <taxon>Streptomyces</taxon>
    </lineage>
</organism>
<keyword evidence="2" id="KW-0812">Transmembrane</keyword>
<sequence>MDSPFLSHGAGCACGGTREATSAPARRRVPAVRTVMLCIAGATVAVAVVAVLV</sequence>
<name>A0A0B5EJB5_STRA4</name>
<feature type="region of interest" description="Disordered" evidence="1">
    <location>
        <begin position="1"/>
        <end position="26"/>
    </location>
</feature>
<keyword evidence="2" id="KW-1133">Transmembrane helix</keyword>
<keyword evidence="2" id="KW-0472">Membrane</keyword>
<evidence type="ECO:0000256" key="1">
    <source>
        <dbReference type="SAM" id="MobiDB-lite"/>
    </source>
</evidence>
<evidence type="ECO:0000313" key="3">
    <source>
        <dbReference type="EMBL" id="AJE81589.1"/>
    </source>
</evidence>